<dbReference type="PANTHER" id="PTHR12383:SF16">
    <property type="entry name" value="MITOCHONDRIAL INNER MEMBRANE PROTEASE SUBUNIT 1"/>
    <property type="match status" value="1"/>
</dbReference>
<dbReference type="OrthoDB" id="308440at2759"/>
<evidence type="ECO:0000256" key="5">
    <source>
        <dbReference type="ARBA" id="ARBA00023136"/>
    </source>
</evidence>
<dbReference type="InterPro" id="IPR052064">
    <property type="entry name" value="Mito_IMP1_subunit"/>
</dbReference>
<dbReference type="Gene3D" id="2.10.109.10">
    <property type="entry name" value="Umud Fragment, subunit A"/>
    <property type="match status" value="1"/>
</dbReference>
<dbReference type="InterPro" id="IPR036286">
    <property type="entry name" value="LexA/Signal_pep-like_sf"/>
</dbReference>
<evidence type="ECO:0000256" key="4">
    <source>
        <dbReference type="ARBA" id="ARBA00023128"/>
    </source>
</evidence>
<dbReference type="Proteomes" id="UP000324767">
    <property type="component" value="Unassembled WGS sequence"/>
</dbReference>
<evidence type="ECO:0000313" key="10">
    <source>
        <dbReference type="Proteomes" id="UP000324767"/>
    </source>
</evidence>
<keyword evidence="3" id="KW-0378">Hydrolase</keyword>
<dbReference type="InterPro" id="IPR000223">
    <property type="entry name" value="Pept_S26A_signal_pept_1"/>
</dbReference>
<dbReference type="CDD" id="cd06530">
    <property type="entry name" value="S26_SPase_I"/>
    <property type="match status" value="1"/>
</dbReference>
<keyword evidence="5" id="KW-0472">Membrane</keyword>
<comment type="caution">
    <text evidence="9">The sequence shown here is derived from an EMBL/GenBank/DDBJ whole genome shotgun (WGS) entry which is preliminary data.</text>
</comment>
<dbReference type="GO" id="GO:0004252">
    <property type="term" value="F:serine-type endopeptidase activity"/>
    <property type="evidence" value="ECO:0007669"/>
    <property type="project" value="InterPro"/>
</dbReference>
<protein>
    <submittedName>
        <fullName evidence="9">Signal peptidase</fullName>
    </submittedName>
</protein>
<dbReference type="PRINTS" id="PR00727">
    <property type="entry name" value="LEADERPTASE"/>
</dbReference>
<evidence type="ECO:0000256" key="6">
    <source>
        <dbReference type="ARBA" id="ARBA00038445"/>
    </source>
</evidence>
<sequence>MTSKVPRILQRSWGRLSNPNGASSNSAPNWNRRFISATKFLFLGHLFISYVGYIAQTEGPSMLPTLAVDHDWVYISKFYRRGKGIRVGDVVSFKHPMFPSVGALKRVVGMPGDFVLRDTPGSAGRMMIQVPEGHCWVIGDNLPESRDSRTYGPIPLALIKGKAIARVLPLADIKWIENRLQKSENLELT</sequence>
<organism evidence="9 10">
    <name type="scientific">Lasallia pustulata</name>
    <dbReference type="NCBI Taxonomy" id="136370"/>
    <lineage>
        <taxon>Eukaryota</taxon>
        <taxon>Fungi</taxon>
        <taxon>Dikarya</taxon>
        <taxon>Ascomycota</taxon>
        <taxon>Pezizomycotina</taxon>
        <taxon>Lecanoromycetes</taxon>
        <taxon>OSLEUM clade</taxon>
        <taxon>Umbilicariomycetidae</taxon>
        <taxon>Umbilicariales</taxon>
        <taxon>Umbilicariaceae</taxon>
        <taxon>Lasallia</taxon>
    </lineage>
</organism>
<dbReference type="InterPro" id="IPR019533">
    <property type="entry name" value="Peptidase_S26"/>
</dbReference>
<comment type="subcellular location">
    <subcellularLocation>
        <location evidence="1">Mitochondrion inner membrane</location>
    </subcellularLocation>
</comment>
<dbReference type="Pfam" id="PF10502">
    <property type="entry name" value="Peptidase_S26"/>
    <property type="match status" value="2"/>
</dbReference>
<gene>
    <name evidence="9" type="ORF">FRX48_07546</name>
</gene>
<keyword evidence="2" id="KW-0999">Mitochondrion inner membrane</keyword>
<dbReference type="GO" id="GO:0006465">
    <property type="term" value="P:signal peptide processing"/>
    <property type="evidence" value="ECO:0007669"/>
    <property type="project" value="InterPro"/>
</dbReference>
<feature type="active site" evidence="7">
    <location>
        <position position="61"/>
    </location>
</feature>
<dbReference type="AlphaFoldDB" id="A0A5M8PI41"/>
<reference evidence="9 10" key="1">
    <citation type="submission" date="2019-09" db="EMBL/GenBank/DDBJ databases">
        <title>The hologenome of the rock-dwelling lichen Lasallia pustulata.</title>
        <authorList>
            <person name="Greshake Tzovaras B."/>
            <person name="Segers F."/>
            <person name="Bicker A."/>
            <person name="Dal Grande F."/>
            <person name="Otte J."/>
            <person name="Hankeln T."/>
            <person name="Schmitt I."/>
            <person name="Ebersberger I."/>
        </authorList>
    </citation>
    <scope>NUCLEOTIDE SEQUENCE [LARGE SCALE GENOMIC DNA]</scope>
    <source>
        <strain evidence="9">A1-1</strain>
    </source>
</reference>
<dbReference type="GO" id="GO:0006627">
    <property type="term" value="P:protein processing involved in protein targeting to mitochondrion"/>
    <property type="evidence" value="ECO:0007669"/>
    <property type="project" value="TreeGrafter"/>
</dbReference>
<name>A0A5M8PI41_9LECA</name>
<feature type="domain" description="Peptidase S26" evidence="8">
    <location>
        <begin position="45"/>
        <end position="115"/>
    </location>
</feature>
<feature type="active site" evidence="7">
    <location>
        <position position="105"/>
    </location>
</feature>
<evidence type="ECO:0000256" key="3">
    <source>
        <dbReference type="ARBA" id="ARBA00022801"/>
    </source>
</evidence>
<accession>A0A5M8PI41</accession>
<comment type="similarity">
    <text evidence="6">Belongs to the peptidase S26 family. IMP1 subfamily.</text>
</comment>
<evidence type="ECO:0000313" key="9">
    <source>
        <dbReference type="EMBL" id="KAA6408464.1"/>
    </source>
</evidence>
<feature type="domain" description="Peptidase S26" evidence="8">
    <location>
        <begin position="129"/>
        <end position="167"/>
    </location>
</feature>
<evidence type="ECO:0000256" key="1">
    <source>
        <dbReference type="ARBA" id="ARBA00004273"/>
    </source>
</evidence>
<dbReference type="SUPFAM" id="SSF51306">
    <property type="entry name" value="LexA/Signal peptidase"/>
    <property type="match status" value="1"/>
</dbReference>
<proteinExistence type="inferred from homology"/>
<evidence type="ECO:0000256" key="2">
    <source>
        <dbReference type="ARBA" id="ARBA00022792"/>
    </source>
</evidence>
<dbReference type="GO" id="GO:0042720">
    <property type="term" value="C:mitochondrial inner membrane peptidase complex"/>
    <property type="evidence" value="ECO:0007669"/>
    <property type="project" value="TreeGrafter"/>
</dbReference>
<dbReference type="PANTHER" id="PTHR12383">
    <property type="entry name" value="PROTEASE FAMILY S26 MITOCHONDRIAL INNER MEMBRANE PROTEASE-RELATED"/>
    <property type="match status" value="1"/>
</dbReference>
<evidence type="ECO:0000259" key="8">
    <source>
        <dbReference type="Pfam" id="PF10502"/>
    </source>
</evidence>
<dbReference type="EMBL" id="VXIT01000013">
    <property type="protein sequence ID" value="KAA6408464.1"/>
    <property type="molecule type" value="Genomic_DNA"/>
</dbReference>
<keyword evidence="4" id="KW-0496">Mitochondrion</keyword>
<evidence type="ECO:0000256" key="7">
    <source>
        <dbReference type="PIRSR" id="PIRSR600223-1"/>
    </source>
</evidence>
<dbReference type="FunFam" id="2.10.109.10:FF:000015">
    <property type="entry name" value="Mitochondrial inner membrane protease subunit 1"/>
    <property type="match status" value="1"/>
</dbReference>